<evidence type="ECO:0000313" key="3">
    <source>
        <dbReference type="Proteomes" id="UP000734854"/>
    </source>
</evidence>
<evidence type="ECO:0000313" key="2">
    <source>
        <dbReference type="EMBL" id="KAG6477502.1"/>
    </source>
</evidence>
<name>A0A8J5EYT7_ZINOF</name>
<comment type="caution">
    <text evidence="2">The sequence shown here is derived from an EMBL/GenBank/DDBJ whole genome shotgun (WGS) entry which is preliminary data.</text>
</comment>
<dbReference type="PANTHER" id="PTHR32472">
    <property type="entry name" value="DNA REPAIR PROTEIN RADA"/>
    <property type="match status" value="1"/>
</dbReference>
<dbReference type="AlphaFoldDB" id="A0A8J5EYT7"/>
<keyword evidence="3" id="KW-1185">Reference proteome</keyword>
<dbReference type="GO" id="GO:0000725">
    <property type="term" value="P:recombinational repair"/>
    <property type="evidence" value="ECO:0007669"/>
    <property type="project" value="TreeGrafter"/>
</dbReference>
<accession>A0A8J5EYT7</accession>
<feature type="domain" description="Plant disease resistance WDH" evidence="1">
    <location>
        <begin position="144"/>
        <end position="188"/>
    </location>
</feature>
<proteinExistence type="predicted"/>
<protein>
    <recommendedName>
        <fullName evidence="1">Plant disease resistance WDH domain-containing protein</fullName>
    </recommendedName>
</protein>
<dbReference type="PANTHER" id="PTHR32472:SF11">
    <property type="entry name" value="DISEASE RESISTANCE PROTEIN (TIR-NBS CLASS)"/>
    <property type="match status" value="1"/>
</dbReference>
<gene>
    <name evidence="2" type="ORF">ZIOFF_066769</name>
</gene>
<reference evidence="2 3" key="1">
    <citation type="submission" date="2020-08" db="EMBL/GenBank/DDBJ databases">
        <title>Plant Genome Project.</title>
        <authorList>
            <person name="Zhang R.-G."/>
        </authorList>
    </citation>
    <scope>NUCLEOTIDE SEQUENCE [LARGE SCALE GENOMIC DNA]</scope>
    <source>
        <tissue evidence="2">Rhizome</tissue>
    </source>
</reference>
<organism evidence="2 3">
    <name type="scientific">Zingiber officinale</name>
    <name type="common">Ginger</name>
    <name type="synonym">Amomum zingiber</name>
    <dbReference type="NCBI Taxonomy" id="94328"/>
    <lineage>
        <taxon>Eukaryota</taxon>
        <taxon>Viridiplantae</taxon>
        <taxon>Streptophyta</taxon>
        <taxon>Embryophyta</taxon>
        <taxon>Tracheophyta</taxon>
        <taxon>Spermatophyta</taxon>
        <taxon>Magnoliopsida</taxon>
        <taxon>Liliopsida</taxon>
        <taxon>Zingiberales</taxon>
        <taxon>Zingiberaceae</taxon>
        <taxon>Zingiber</taxon>
    </lineage>
</organism>
<dbReference type="Pfam" id="PF25895">
    <property type="entry name" value="WHD_plant_disease"/>
    <property type="match status" value="1"/>
</dbReference>
<dbReference type="Proteomes" id="UP000734854">
    <property type="component" value="Unassembled WGS sequence"/>
</dbReference>
<dbReference type="InterPro" id="IPR058874">
    <property type="entry name" value="WHD_plant"/>
</dbReference>
<sequence length="207" mass="23786">MHENWPGRYRSRPSSFSKGVACVHGPTGIGKTELWLEFAYQVSQSYKMVLWVGETMMLMKGKNTKLTIEDVNALRIIEENLGRNPLGLSIVRALLSELSMDPHALLVSITQMSYRERVWNKKEDLVLKHNPVLVQLLDLCFNILEDVNNPGRLATRMVEMNNWFAPSMIPISMLRIAASTLPVKHRHEFLEYMSSGYSLHDDRRIIC</sequence>
<evidence type="ECO:0000259" key="1">
    <source>
        <dbReference type="Pfam" id="PF25895"/>
    </source>
</evidence>
<dbReference type="EMBL" id="JACMSC010000018">
    <property type="protein sequence ID" value="KAG6477502.1"/>
    <property type="molecule type" value="Genomic_DNA"/>
</dbReference>